<evidence type="ECO:0000256" key="3">
    <source>
        <dbReference type="ARBA" id="ARBA00022729"/>
    </source>
</evidence>
<dbReference type="Pfam" id="PF13458">
    <property type="entry name" value="Peripla_BP_6"/>
    <property type="match status" value="1"/>
</dbReference>
<proteinExistence type="inferred from homology"/>
<dbReference type="Proteomes" id="UP000681075">
    <property type="component" value="Unassembled WGS sequence"/>
</dbReference>
<dbReference type="Gene3D" id="3.40.50.2300">
    <property type="match status" value="2"/>
</dbReference>
<keyword evidence="4" id="KW-0029">Amino-acid transport</keyword>
<dbReference type="CDD" id="cd06342">
    <property type="entry name" value="PBP1_ABC_LIVBP-like"/>
    <property type="match status" value="1"/>
</dbReference>
<name>A0A8S8XG50_9PROT</name>
<gene>
    <name evidence="6" type="ORF">TMPK1_26840</name>
</gene>
<feature type="domain" description="Leucine-binding protein" evidence="5">
    <location>
        <begin position="26"/>
        <end position="362"/>
    </location>
</feature>
<keyword evidence="7" id="KW-1185">Reference proteome</keyword>
<keyword evidence="2" id="KW-0813">Transport</keyword>
<protein>
    <submittedName>
        <fullName evidence="6">Branched chain amino acid ABC transporter substrate-binding protein</fullName>
    </submittedName>
</protein>
<evidence type="ECO:0000256" key="4">
    <source>
        <dbReference type="ARBA" id="ARBA00022970"/>
    </source>
</evidence>
<evidence type="ECO:0000256" key="2">
    <source>
        <dbReference type="ARBA" id="ARBA00022448"/>
    </source>
</evidence>
<dbReference type="SUPFAM" id="SSF53822">
    <property type="entry name" value="Periplasmic binding protein-like I"/>
    <property type="match status" value="1"/>
</dbReference>
<evidence type="ECO:0000313" key="7">
    <source>
        <dbReference type="Proteomes" id="UP000681075"/>
    </source>
</evidence>
<evidence type="ECO:0000259" key="5">
    <source>
        <dbReference type="Pfam" id="PF13458"/>
    </source>
</evidence>
<dbReference type="InterPro" id="IPR028081">
    <property type="entry name" value="Leu-bd"/>
</dbReference>
<sequence length="372" mass="39056">MKVSKWVAAVALAVGVAACGDKGGGEVTIGVATPITGQYAAFGEQFKRGAEMAIADLNASGGVLGKKLKLKIGDDSCDPKQAVAVANSMVSDKVPVVIGHYCSGSSIPASDVYAEGGVVQISPASTNPKLTEDPKKTTVFRVCGRDDQQGKVAAAFIGKQYAGKKLAIAHDKQAYSQGLAEETKKSLNAAGIQEVLFDTVTPGEKDYSAFVTKLKQAQVEVLYYGGYHTEAGLIVRQMREQGMNTVLIGGDAMATKEFWGITGAAGEGVLFTFGPDPTLDPKNAAIVKKFVDAGYQPEGYTLYTYAAVQAWAQAATKANGMDAKKVAEQLRAAPADTVMGSLGFDKKGDLTTPAYLVYTWTNGGWKPLPTQS</sequence>
<dbReference type="GO" id="GO:0006865">
    <property type="term" value="P:amino acid transport"/>
    <property type="evidence" value="ECO:0007669"/>
    <property type="project" value="UniProtKB-KW"/>
</dbReference>
<comment type="caution">
    <text evidence="6">The sequence shown here is derived from an EMBL/GenBank/DDBJ whole genome shotgun (WGS) entry which is preliminary data.</text>
</comment>
<keyword evidence="3" id="KW-0732">Signal</keyword>
<evidence type="ECO:0000313" key="6">
    <source>
        <dbReference type="EMBL" id="GIL40447.1"/>
    </source>
</evidence>
<dbReference type="RefSeq" id="WP_420243546.1">
    <property type="nucleotide sequence ID" value="NZ_BOPV01000001.1"/>
</dbReference>
<dbReference type="EMBL" id="BOPV01000001">
    <property type="protein sequence ID" value="GIL40447.1"/>
    <property type="molecule type" value="Genomic_DNA"/>
</dbReference>
<dbReference type="InterPro" id="IPR028082">
    <property type="entry name" value="Peripla_BP_I"/>
</dbReference>
<evidence type="ECO:0000256" key="1">
    <source>
        <dbReference type="ARBA" id="ARBA00010062"/>
    </source>
</evidence>
<dbReference type="InterPro" id="IPR000709">
    <property type="entry name" value="Leu_Ile_Val-bd"/>
</dbReference>
<organism evidence="6 7">
    <name type="scientific">Roseiterribacter gracilis</name>
    <dbReference type="NCBI Taxonomy" id="2812848"/>
    <lineage>
        <taxon>Bacteria</taxon>
        <taxon>Pseudomonadati</taxon>
        <taxon>Pseudomonadota</taxon>
        <taxon>Alphaproteobacteria</taxon>
        <taxon>Rhodospirillales</taxon>
        <taxon>Roseiterribacteraceae</taxon>
        <taxon>Roseiterribacter</taxon>
    </lineage>
</organism>
<dbReference type="AlphaFoldDB" id="A0A8S8XG50"/>
<comment type="similarity">
    <text evidence="1">Belongs to the leucine-binding protein family.</text>
</comment>
<dbReference type="PRINTS" id="PR00337">
    <property type="entry name" value="LEUILEVALBP"/>
</dbReference>
<reference evidence="6" key="1">
    <citation type="submission" date="2021-02" db="EMBL/GenBank/DDBJ databases">
        <title>Genome sequence of Rhodospirillales sp. strain TMPK1 isolated from soil.</title>
        <authorList>
            <person name="Nakai R."/>
            <person name="Kusada H."/>
            <person name="Tamaki H."/>
        </authorList>
    </citation>
    <scope>NUCLEOTIDE SEQUENCE</scope>
    <source>
        <strain evidence="6">TMPK1</strain>
    </source>
</reference>
<dbReference type="PANTHER" id="PTHR47151:SF2">
    <property type="entry name" value="AMINO ACID BINDING PROTEIN"/>
    <property type="match status" value="1"/>
</dbReference>
<dbReference type="PROSITE" id="PS51257">
    <property type="entry name" value="PROKAR_LIPOPROTEIN"/>
    <property type="match status" value="1"/>
</dbReference>
<accession>A0A8S8XG50</accession>
<dbReference type="PANTHER" id="PTHR47151">
    <property type="entry name" value="LEU/ILE/VAL-BINDING ABC TRANSPORTER SUBUNIT"/>
    <property type="match status" value="1"/>
</dbReference>